<name>A0A915YK95_9BACT</name>
<dbReference type="EMBL" id="AP026867">
    <property type="protein sequence ID" value="BDS14648.1"/>
    <property type="molecule type" value="Genomic_DNA"/>
</dbReference>
<protein>
    <submittedName>
        <fullName evidence="1">Uncharacterized protein</fullName>
    </submittedName>
</protein>
<sequence length="74" mass="8678">MVPNTDQQEWEDLLTKKEEPKLKSLSLQLKLASLKANIKIEKILLSDAIEELHAYCSRNEKLYAKDLKIIFENY</sequence>
<gene>
    <name evidence="1" type="ORF">AsAng_0054290</name>
</gene>
<organism evidence="1 2">
    <name type="scientific">Aureispira anguillae</name>
    <dbReference type="NCBI Taxonomy" id="2864201"/>
    <lineage>
        <taxon>Bacteria</taxon>
        <taxon>Pseudomonadati</taxon>
        <taxon>Bacteroidota</taxon>
        <taxon>Saprospiria</taxon>
        <taxon>Saprospirales</taxon>
        <taxon>Saprospiraceae</taxon>
        <taxon>Aureispira</taxon>
    </lineage>
</organism>
<dbReference type="Proteomes" id="UP001060919">
    <property type="component" value="Chromosome"/>
</dbReference>
<evidence type="ECO:0000313" key="2">
    <source>
        <dbReference type="Proteomes" id="UP001060919"/>
    </source>
</evidence>
<accession>A0A915YK95</accession>
<dbReference type="KEGG" id="aup:AsAng_0054290"/>
<dbReference type="RefSeq" id="WP_264789864.1">
    <property type="nucleotide sequence ID" value="NZ_AP026867.1"/>
</dbReference>
<proteinExistence type="predicted"/>
<keyword evidence="2" id="KW-1185">Reference proteome</keyword>
<dbReference type="AlphaFoldDB" id="A0A915YK95"/>
<reference evidence="1" key="1">
    <citation type="submission" date="2022-09" db="EMBL/GenBank/DDBJ databases">
        <title>Aureispira anguillicida sp. nov., isolated from Leptocephalus of Japanese eel Anguilla japonica.</title>
        <authorList>
            <person name="Yuasa K."/>
            <person name="Mekata T."/>
            <person name="Ikunari K."/>
        </authorList>
    </citation>
    <scope>NUCLEOTIDE SEQUENCE</scope>
    <source>
        <strain evidence="1">EL160426</strain>
    </source>
</reference>
<evidence type="ECO:0000313" key="1">
    <source>
        <dbReference type="EMBL" id="BDS14648.1"/>
    </source>
</evidence>